<gene>
    <name evidence="3" type="ORF">QID03_00480</name>
</gene>
<keyword evidence="4" id="KW-1185">Reference proteome</keyword>
<dbReference type="EMBL" id="JASGCB010000001">
    <property type="protein sequence ID" value="MDI9258653.1"/>
    <property type="molecule type" value="Genomic_DNA"/>
</dbReference>
<proteinExistence type="predicted"/>
<feature type="signal peptide" evidence="2">
    <location>
        <begin position="1"/>
        <end position="25"/>
    </location>
</feature>
<organism evidence="3 4">
    <name type="scientific">Alicyclobacillus sendaiensis PA2</name>
    <dbReference type="NCBI Taxonomy" id="3029425"/>
    <lineage>
        <taxon>Bacteria</taxon>
        <taxon>Bacillati</taxon>
        <taxon>Bacillota</taxon>
        <taxon>Bacilli</taxon>
        <taxon>Bacillales</taxon>
        <taxon>Alicyclobacillaceae</taxon>
        <taxon>Alicyclobacillus</taxon>
    </lineage>
</organism>
<evidence type="ECO:0000256" key="1">
    <source>
        <dbReference type="SAM" id="MobiDB-lite"/>
    </source>
</evidence>
<accession>A0ABT6XU97</accession>
<feature type="region of interest" description="Disordered" evidence="1">
    <location>
        <begin position="27"/>
        <end position="54"/>
    </location>
</feature>
<dbReference type="Proteomes" id="UP001529245">
    <property type="component" value="Unassembled WGS sequence"/>
</dbReference>
<protein>
    <recommendedName>
        <fullName evidence="5">Lipoprotein</fullName>
    </recommendedName>
</protein>
<sequence>MKARSLGTWGCALVASLWLGAGCGAANKSGPPQTPSRTDGRGSANASTPGVGNRHIVVQPLPRGVRTTGDLYNWLFNQRLAQIDNPAQGEICLDSACQVAATVFSGPLKGKAGTQGALVAFQPRPGWHVLLGPLPQKDDPPRQAAALDAHLRDYPRADGVCVVDAGEIDWYWIEDGRLQIMRQPRA</sequence>
<evidence type="ECO:0000256" key="2">
    <source>
        <dbReference type="SAM" id="SignalP"/>
    </source>
</evidence>
<keyword evidence="2" id="KW-0732">Signal</keyword>
<feature type="chain" id="PRO_5046508668" description="Lipoprotein" evidence="2">
    <location>
        <begin position="26"/>
        <end position="186"/>
    </location>
</feature>
<dbReference type="PROSITE" id="PS51257">
    <property type="entry name" value="PROKAR_LIPOPROTEIN"/>
    <property type="match status" value="1"/>
</dbReference>
<name>A0ABT6XU97_ALISE</name>
<comment type="caution">
    <text evidence="3">The sequence shown here is derived from an EMBL/GenBank/DDBJ whole genome shotgun (WGS) entry which is preliminary data.</text>
</comment>
<dbReference type="RefSeq" id="WP_283202305.1">
    <property type="nucleotide sequence ID" value="NZ_JASGCB010000001.1"/>
</dbReference>
<evidence type="ECO:0000313" key="4">
    <source>
        <dbReference type="Proteomes" id="UP001529245"/>
    </source>
</evidence>
<evidence type="ECO:0000313" key="3">
    <source>
        <dbReference type="EMBL" id="MDI9258653.1"/>
    </source>
</evidence>
<evidence type="ECO:0008006" key="5">
    <source>
        <dbReference type="Google" id="ProtNLM"/>
    </source>
</evidence>
<reference evidence="3 4" key="1">
    <citation type="submission" date="2023-04" db="EMBL/GenBank/DDBJ databases">
        <title>A. sendaiensis sub sp. chiapanensis a novel subspecie with specific adaptation in bacterial cell wall isolated from an active volcano.</title>
        <authorList>
            <person name="Alvarez Gutierrez P.E."/>
            <person name="Ortiz Cortes L.Y."/>
        </authorList>
    </citation>
    <scope>NUCLEOTIDE SEQUENCE [LARGE SCALE GENOMIC DNA]</scope>
    <source>
        <strain evidence="3 4">PA2</strain>
    </source>
</reference>